<feature type="non-terminal residue" evidence="3">
    <location>
        <position position="448"/>
    </location>
</feature>
<dbReference type="Proteomes" id="UP000243217">
    <property type="component" value="Unassembled WGS sequence"/>
</dbReference>
<comment type="caution">
    <text evidence="3">The sequence shown here is derived from an EMBL/GenBank/DDBJ whole genome shotgun (WGS) entry which is preliminary data.</text>
</comment>
<dbReference type="PANTHER" id="PTHR13510">
    <property type="entry name" value="FYVE-FINGER-CONTAINING RAB5 EFFECTOR PROTEIN RABENOSYN-5-RELATED"/>
    <property type="match status" value="1"/>
</dbReference>
<feature type="domain" description="START" evidence="2">
    <location>
        <begin position="119"/>
        <end position="209"/>
    </location>
</feature>
<evidence type="ECO:0000256" key="1">
    <source>
        <dbReference type="SAM" id="MobiDB-lite"/>
    </source>
</evidence>
<sequence>MAKVPEFMPKPLTQADRAHFRSLALGVFQSLVHSIQFVSKGNVVVIDKPETKSTITQARVSMPGQLDDVAEYYLGTIDKPELYCNQMRYEHTKAIYNLVPRTPNHPNRYMGLRWNAYATPVLCRPRDLFVLEYFDEFTDERGRRGWARCFQSVEHSSCPSVPGYVRATARTSGFVAIESTVVGVIDFYVILDVNFSGHLSSWIRKMIIAKQMRTIHLLEEHLGSIVQDSPALRYFREVRKLSEPIHPKPVFTKTRLSAAMSDPSGLEERSFDSVGGHSSSSLRYGRDMDWNVAMPAECAICRSLLRVGQQFSCSNCTKSVCTACSRPSKYNRRPVKLDGRRSSGASLLCLDCIGMEDDEDVFMSERPSKRLTPQHSMTPQNVVTPQRGSAQYSPSTQRSMTPQHALTPIHFRRPSVLPSPSQKSSTSQASSYATTQSAKRRQSDLVDL</sequence>
<dbReference type="InterPro" id="IPR023393">
    <property type="entry name" value="START-like_dom_sf"/>
</dbReference>
<feature type="compositionally biased region" description="Low complexity" evidence="1">
    <location>
        <begin position="414"/>
        <end position="437"/>
    </location>
</feature>
<proteinExistence type="predicted"/>
<dbReference type="Pfam" id="PF01852">
    <property type="entry name" value="START"/>
    <property type="match status" value="1"/>
</dbReference>
<dbReference type="GO" id="GO:0008289">
    <property type="term" value="F:lipid binding"/>
    <property type="evidence" value="ECO:0007669"/>
    <property type="project" value="InterPro"/>
</dbReference>
<name>A0A1V9YS05_9STRA</name>
<reference evidence="3 4" key="1">
    <citation type="journal article" date="2014" name="Genome Biol. Evol.">
        <title>The secreted proteins of Achlya hypogyna and Thraustotheca clavata identify the ancestral oomycete secretome and reveal gene acquisitions by horizontal gene transfer.</title>
        <authorList>
            <person name="Misner I."/>
            <person name="Blouin N."/>
            <person name="Leonard G."/>
            <person name="Richards T.A."/>
            <person name="Lane C.E."/>
        </authorList>
    </citation>
    <scope>NUCLEOTIDE SEQUENCE [LARGE SCALE GENOMIC DNA]</scope>
    <source>
        <strain evidence="3 4">ATCC 34112</strain>
    </source>
</reference>
<feature type="compositionally biased region" description="Polar residues" evidence="1">
    <location>
        <begin position="371"/>
        <end position="404"/>
    </location>
</feature>
<dbReference type="PANTHER" id="PTHR13510:SF44">
    <property type="entry name" value="RABENOSYN-5"/>
    <property type="match status" value="1"/>
</dbReference>
<gene>
    <name evidence="3" type="ORF">THRCLA_10221</name>
</gene>
<keyword evidence="4" id="KW-1185">Reference proteome</keyword>
<feature type="region of interest" description="Disordered" evidence="1">
    <location>
        <begin position="365"/>
        <end position="448"/>
    </location>
</feature>
<accession>A0A1V9YS05</accession>
<dbReference type="SUPFAM" id="SSF55961">
    <property type="entry name" value="Bet v1-like"/>
    <property type="match status" value="1"/>
</dbReference>
<dbReference type="Gene3D" id="3.30.530.20">
    <property type="match status" value="1"/>
</dbReference>
<protein>
    <recommendedName>
        <fullName evidence="2">START domain-containing protein</fullName>
    </recommendedName>
</protein>
<dbReference type="EMBL" id="JNBS01003112">
    <property type="protein sequence ID" value="OQR88594.1"/>
    <property type="molecule type" value="Genomic_DNA"/>
</dbReference>
<dbReference type="InterPro" id="IPR052727">
    <property type="entry name" value="Rab4/Rab5_effector"/>
</dbReference>
<evidence type="ECO:0000259" key="2">
    <source>
        <dbReference type="Pfam" id="PF01852"/>
    </source>
</evidence>
<evidence type="ECO:0000313" key="3">
    <source>
        <dbReference type="EMBL" id="OQR88594.1"/>
    </source>
</evidence>
<dbReference type="OrthoDB" id="68126at2759"/>
<evidence type="ECO:0000313" key="4">
    <source>
        <dbReference type="Proteomes" id="UP000243217"/>
    </source>
</evidence>
<dbReference type="InterPro" id="IPR002913">
    <property type="entry name" value="START_lipid-bd_dom"/>
</dbReference>
<dbReference type="AlphaFoldDB" id="A0A1V9YS05"/>
<organism evidence="3 4">
    <name type="scientific">Thraustotheca clavata</name>
    <dbReference type="NCBI Taxonomy" id="74557"/>
    <lineage>
        <taxon>Eukaryota</taxon>
        <taxon>Sar</taxon>
        <taxon>Stramenopiles</taxon>
        <taxon>Oomycota</taxon>
        <taxon>Saprolegniomycetes</taxon>
        <taxon>Saprolegniales</taxon>
        <taxon>Achlyaceae</taxon>
        <taxon>Thraustotheca</taxon>
    </lineage>
</organism>